<sequence length="108" mass="12344">MIIKPDITKFSDEKVLTELIISVNEFRLVHFYLKTGQKVNLHASKSHVLTTVLVGKGKFFIDNEENFEILNTGQSIYYKPQQPHGFEALEDMIVQAIISPNPQQKLSL</sequence>
<protein>
    <recommendedName>
        <fullName evidence="3">Cupin domain-containing protein</fullName>
    </recommendedName>
</protein>
<dbReference type="InterPro" id="IPR011051">
    <property type="entry name" value="RmlC_Cupin_sf"/>
</dbReference>
<keyword evidence="2" id="KW-1185">Reference proteome</keyword>
<dbReference type="Gene3D" id="2.60.120.10">
    <property type="entry name" value="Jelly Rolls"/>
    <property type="match status" value="1"/>
</dbReference>
<dbReference type="EMBL" id="REFO01000010">
    <property type="protein sequence ID" value="RMA97825.1"/>
    <property type="molecule type" value="Genomic_DNA"/>
</dbReference>
<name>A0A3M0BTF9_9AQUI</name>
<comment type="caution">
    <text evidence="1">The sequence shown here is derived from an EMBL/GenBank/DDBJ whole genome shotgun (WGS) entry which is preliminary data.</text>
</comment>
<dbReference type="InterPro" id="IPR014710">
    <property type="entry name" value="RmlC-like_jellyroll"/>
</dbReference>
<proteinExistence type="predicted"/>
<dbReference type="RefSeq" id="WP_245960283.1">
    <property type="nucleotide sequence ID" value="NZ_REFO01000010.1"/>
</dbReference>
<evidence type="ECO:0000313" key="2">
    <source>
        <dbReference type="Proteomes" id="UP000280842"/>
    </source>
</evidence>
<dbReference type="AlphaFoldDB" id="A0A3M0BTF9"/>
<evidence type="ECO:0008006" key="3">
    <source>
        <dbReference type="Google" id="ProtNLM"/>
    </source>
</evidence>
<accession>A0A3M0BTF9</accession>
<dbReference type="Proteomes" id="UP000280842">
    <property type="component" value="Unassembled WGS sequence"/>
</dbReference>
<dbReference type="PANTHER" id="PTHR37694">
    <property type="entry name" value="SLR8022 PROTEIN"/>
    <property type="match status" value="1"/>
</dbReference>
<dbReference type="PANTHER" id="PTHR37694:SF1">
    <property type="entry name" value="SLR8022 PROTEIN"/>
    <property type="match status" value="1"/>
</dbReference>
<gene>
    <name evidence="1" type="ORF">CLV39_0454</name>
</gene>
<reference evidence="1 2" key="1">
    <citation type="submission" date="2018-10" db="EMBL/GenBank/DDBJ databases">
        <title>Genomic Encyclopedia of Archaeal and Bacterial Type Strains, Phase II (KMG-II): from individual species to whole genera.</title>
        <authorList>
            <person name="Goeker M."/>
        </authorList>
    </citation>
    <scope>NUCLEOTIDE SEQUENCE [LARGE SCALE GENOMIC DNA]</scope>
    <source>
        <strain evidence="1 2">VM1</strain>
    </source>
</reference>
<evidence type="ECO:0000313" key="1">
    <source>
        <dbReference type="EMBL" id="RMA97825.1"/>
    </source>
</evidence>
<dbReference type="SUPFAM" id="SSF51182">
    <property type="entry name" value="RmlC-like cupins"/>
    <property type="match status" value="1"/>
</dbReference>
<organism evidence="1 2">
    <name type="scientific">Hydrogenothermus marinus</name>
    <dbReference type="NCBI Taxonomy" id="133270"/>
    <lineage>
        <taxon>Bacteria</taxon>
        <taxon>Pseudomonadati</taxon>
        <taxon>Aquificota</taxon>
        <taxon>Aquificia</taxon>
        <taxon>Aquificales</taxon>
        <taxon>Hydrogenothermaceae</taxon>
        <taxon>Hydrogenothermus</taxon>
    </lineage>
</organism>